<keyword evidence="6" id="KW-1185">Reference proteome</keyword>
<dbReference type="PANTHER" id="PTHR15036">
    <property type="entry name" value="PIKACHURIN-LIKE PROTEIN"/>
    <property type="match status" value="1"/>
</dbReference>
<dbReference type="PANTHER" id="PTHR15036:SF94">
    <property type="entry name" value="INTESTINAL NEUREXIN-LIKE"/>
    <property type="match status" value="1"/>
</dbReference>
<comment type="caution">
    <text evidence="2">Lacks conserved residue(s) required for the propagation of feature annotation.</text>
</comment>
<evidence type="ECO:0000256" key="2">
    <source>
        <dbReference type="PROSITE-ProRule" id="PRU00076"/>
    </source>
</evidence>
<protein>
    <recommendedName>
        <fullName evidence="7">Laminin G domain-containing protein</fullName>
    </recommendedName>
</protein>
<proteinExistence type="predicted"/>
<dbReference type="PROSITE" id="PS50026">
    <property type="entry name" value="EGF_3"/>
    <property type="match status" value="1"/>
</dbReference>
<dbReference type="SUPFAM" id="SSF49899">
    <property type="entry name" value="Concanavalin A-like lectins/glucanases"/>
    <property type="match status" value="1"/>
</dbReference>
<evidence type="ECO:0000256" key="1">
    <source>
        <dbReference type="ARBA" id="ARBA00023157"/>
    </source>
</evidence>
<sequence length="393" mass="43398">MAQSTVVRDAGFQNHSLFVLSYRDFNTWQLAKYMKNSQTCSQTVNYRCNKAPLKFKEGRTWFKSVTNSTKKIRQMGKLDNSCVCMDTGCQSGAKCNCDSRSITEDLGELVGENAGISEVVTLYDEADVHAAMSISELKCSGYQNENPIRFTGRTELQVSQWSGQSVDLQFRTSDAPATLVTVRGNYGEKIVSVSLLDGHTVQINHFEAVKIIGSQNKLNDSQWHHVLIELADGELRVTVDAAHVLMAIGENAVLEGTVVLGGESDGLIGCIRNLLINDDSVDLHQLLDSSNPPLISKTCHSLCADNFCQNSAQCYEDFVTATPYCRCAFPDVHSGANCEIDRNADSSVSFRGGHLKFDNLSSVLTAPVYFSFRTDKTHALLFFAHDQNNNFLQ</sequence>
<dbReference type="InterPro" id="IPR000742">
    <property type="entry name" value="EGF"/>
</dbReference>
<dbReference type="EnsemblMetazoa" id="CJA42517.1">
    <property type="protein sequence ID" value="CJA42517.1"/>
    <property type="gene ID" value="WBGene00218365"/>
</dbReference>
<feature type="disulfide bond" evidence="2">
    <location>
        <begin position="308"/>
        <end position="325"/>
    </location>
</feature>
<dbReference type="InterPro" id="IPR013320">
    <property type="entry name" value="ConA-like_dom_sf"/>
</dbReference>
<evidence type="ECO:0008006" key="7">
    <source>
        <dbReference type="Google" id="ProtNLM"/>
    </source>
</evidence>
<evidence type="ECO:0000259" key="4">
    <source>
        <dbReference type="PROSITE" id="PS50026"/>
    </source>
</evidence>
<dbReference type="PROSITE" id="PS50025">
    <property type="entry name" value="LAM_G_DOMAIN"/>
    <property type="match status" value="1"/>
</dbReference>
<dbReference type="Proteomes" id="UP000005237">
    <property type="component" value="Unassembled WGS sequence"/>
</dbReference>
<dbReference type="InterPro" id="IPR001791">
    <property type="entry name" value="Laminin_G"/>
</dbReference>
<evidence type="ECO:0000313" key="6">
    <source>
        <dbReference type="Proteomes" id="UP000005237"/>
    </source>
</evidence>
<feature type="domain" description="EGF-like" evidence="4">
    <location>
        <begin position="300"/>
        <end position="339"/>
    </location>
</feature>
<keyword evidence="2" id="KW-0245">EGF-like domain</keyword>
<reference evidence="5" key="2">
    <citation type="submission" date="2022-06" db="UniProtKB">
        <authorList>
            <consortium name="EnsemblMetazoa"/>
        </authorList>
    </citation>
    <scope>IDENTIFICATION</scope>
    <source>
        <strain evidence="5">DF5081</strain>
    </source>
</reference>
<name>A0A8R1IVC5_CAEJA</name>
<evidence type="ECO:0000259" key="3">
    <source>
        <dbReference type="PROSITE" id="PS50025"/>
    </source>
</evidence>
<dbReference type="SMART" id="SM00282">
    <property type="entry name" value="LamG"/>
    <property type="match status" value="1"/>
</dbReference>
<organism evidence="5 6">
    <name type="scientific">Caenorhabditis japonica</name>
    <dbReference type="NCBI Taxonomy" id="281687"/>
    <lineage>
        <taxon>Eukaryota</taxon>
        <taxon>Metazoa</taxon>
        <taxon>Ecdysozoa</taxon>
        <taxon>Nematoda</taxon>
        <taxon>Chromadorea</taxon>
        <taxon>Rhabditida</taxon>
        <taxon>Rhabditina</taxon>
        <taxon>Rhabditomorpha</taxon>
        <taxon>Rhabditoidea</taxon>
        <taxon>Rhabditidae</taxon>
        <taxon>Peloderinae</taxon>
        <taxon>Caenorhabditis</taxon>
    </lineage>
</organism>
<dbReference type="CDD" id="cd00110">
    <property type="entry name" value="LamG"/>
    <property type="match status" value="1"/>
</dbReference>
<dbReference type="Pfam" id="PF02210">
    <property type="entry name" value="Laminin_G_2"/>
    <property type="match status" value="1"/>
</dbReference>
<evidence type="ECO:0000313" key="5">
    <source>
        <dbReference type="EnsemblMetazoa" id="CJA42517.1"/>
    </source>
</evidence>
<dbReference type="InterPro" id="IPR050372">
    <property type="entry name" value="Neurexin-related_CASP"/>
</dbReference>
<accession>A0A8R1IVC5</accession>
<reference evidence="6" key="1">
    <citation type="submission" date="2010-08" db="EMBL/GenBank/DDBJ databases">
        <authorList>
            <consortium name="Caenorhabditis japonica Sequencing Consortium"/>
            <person name="Wilson R.K."/>
        </authorList>
    </citation>
    <scope>NUCLEOTIDE SEQUENCE [LARGE SCALE GENOMIC DNA]</scope>
    <source>
        <strain evidence="6">DF5081</strain>
    </source>
</reference>
<feature type="domain" description="Laminin G" evidence="3">
    <location>
        <begin position="145"/>
        <end position="299"/>
    </location>
</feature>
<dbReference type="AlphaFoldDB" id="A0A8R1IVC5"/>
<dbReference type="Gene3D" id="2.60.120.200">
    <property type="match status" value="1"/>
</dbReference>
<keyword evidence="1 2" id="KW-1015">Disulfide bond</keyword>